<sequence length="287" mass="31560">MTTEQFSKNLSPAAEDERFLYGVSEGIATISINRANKLNALLPDMILAFSDILERARRDPEVRAIVLRGEGRAFCAGDDLAPEDRFKYGPPDMHTRLKMGYPRLVNDILQMRKPVIAMVQGYAVGAGFDLALACDFRIVSPETKMAAIFVKRGLGGGCSYLLPRYVGMGKATEMLLLGDMVEMEEAKALSLVTKVVEPADLEAETYALAARLAAGATQAIGAIKNARNQGLGCDPVKGLEWLVQAEAECMFHLDAREGPRAFAERRAANFTGNWIDLQYDDFDPNYR</sequence>
<dbReference type="Proteomes" id="UP000199392">
    <property type="component" value="Unassembled WGS sequence"/>
</dbReference>
<evidence type="ECO:0000313" key="3">
    <source>
        <dbReference type="EMBL" id="SFT07334.1"/>
    </source>
</evidence>
<dbReference type="InterPro" id="IPR018376">
    <property type="entry name" value="Enoyl-CoA_hyd/isom_CS"/>
</dbReference>
<dbReference type="EMBL" id="FOZW01000009">
    <property type="protein sequence ID" value="SFT07334.1"/>
    <property type="molecule type" value="Genomic_DNA"/>
</dbReference>
<evidence type="ECO:0000256" key="2">
    <source>
        <dbReference type="RuleBase" id="RU003707"/>
    </source>
</evidence>
<comment type="similarity">
    <text evidence="1 2">Belongs to the enoyl-CoA hydratase/isomerase family.</text>
</comment>
<dbReference type="Pfam" id="PF00378">
    <property type="entry name" value="ECH_1"/>
    <property type="match status" value="1"/>
</dbReference>
<dbReference type="Gene3D" id="1.10.12.10">
    <property type="entry name" value="Lyase 2-enoyl-coa Hydratase, Chain A, domain 2"/>
    <property type="match status" value="1"/>
</dbReference>
<keyword evidence="3" id="KW-0413">Isomerase</keyword>
<name>A0A1I6V103_9RHOB</name>
<keyword evidence="4" id="KW-1185">Reference proteome</keyword>
<dbReference type="PROSITE" id="PS00166">
    <property type="entry name" value="ENOYL_COA_HYDRATASE"/>
    <property type="match status" value="1"/>
</dbReference>
<dbReference type="RefSeq" id="WP_177239597.1">
    <property type="nucleotide sequence ID" value="NZ_FOZW01000009.1"/>
</dbReference>
<accession>A0A1I6V103</accession>
<dbReference type="AlphaFoldDB" id="A0A1I6V103"/>
<organism evidence="3 4">
    <name type="scientific">Alloyangia pacifica</name>
    <dbReference type="NCBI Taxonomy" id="311180"/>
    <lineage>
        <taxon>Bacteria</taxon>
        <taxon>Pseudomonadati</taxon>
        <taxon>Pseudomonadota</taxon>
        <taxon>Alphaproteobacteria</taxon>
        <taxon>Rhodobacterales</taxon>
        <taxon>Roseobacteraceae</taxon>
        <taxon>Alloyangia</taxon>
    </lineage>
</organism>
<dbReference type="STRING" id="311180.SAMN04488050_109197"/>
<dbReference type="InterPro" id="IPR014748">
    <property type="entry name" value="Enoyl-CoA_hydra_C"/>
</dbReference>
<evidence type="ECO:0000256" key="1">
    <source>
        <dbReference type="ARBA" id="ARBA00005254"/>
    </source>
</evidence>
<dbReference type="Gene3D" id="3.90.226.10">
    <property type="entry name" value="2-enoyl-CoA Hydratase, Chain A, domain 1"/>
    <property type="match status" value="1"/>
</dbReference>
<protein>
    <submittedName>
        <fullName evidence="3">2-(1,2-epoxy-1,2-dihydrophenyl)acetyl-CoA isomerase</fullName>
    </submittedName>
</protein>
<evidence type="ECO:0000313" key="4">
    <source>
        <dbReference type="Proteomes" id="UP000199392"/>
    </source>
</evidence>
<dbReference type="SUPFAM" id="SSF52096">
    <property type="entry name" value="ClpP/crotonase"/>
    <property type="match status" value="1"/>
</dbReference>
<dbReference type="GO" id="GO:0016853">
    <property type="term" value="F:isomerase activity"/>
    <property type="evidence" value="ECO:0007669"/>
    <property type="project" value="UniProtKB-KW"/>
</dbReference>
<dbReference type="InterPro" id="IPR001753">
    <property type="entry name" value="Enoyl-CoA_hydra/iso"/>
</dbReference>
<dbReference type="CDD" id="cd06558">
    <property type="entry name" value="crotonase-like"/>
    <property type="match status" value="1"/>
</dbReference>
<gene>
    <name evidence="3" type="ORF">SAMN04488050_109197</name>
</gene>
<dbReference type="PANTHER" id="PTHR43802:SF1">
    <property type="entry name" value="IP11341P-RELATED"/>
    <property type="match status" value="1"/>
</dbReference>
<dbReference type="PANTHER" id="PTHR43802">
    <property type="entry name" value="ENOYL-COA HYDRATASE"/>
    <property type="match status" value="1"/>
</dbReference>
<reference evidence="4" key="1">
    <citation type="submission" date="2016-10" db="EMBL/GenBank/DDBJ databases">
        <authorList>
            <person name="Varghese N."/>
            <person name="Submissions S."/>
        </authorList>
    </citation>
    <scope>NUCLEOTIDE SEQUENCE [LARGE SCALE GENOMIC DNA]</scope>
    <source>
        <strain evidence="4">DSM 26894</strain>
    </source>
</reference>
<proteinExistence type="inferred from homology"/>
<dbReference type="InterPro" id="IPR029045">
    <property type="entry name" value="ClpP/crotonase-like_dom_sf"/>
</dbReference>